<reference evidence="1 2" key="1">
    <citation type="submission" date="2021-08" db="EMBL/GenBank/DDBJ databases">
        <title>complete genome sequencing of Deefgea sp. D25.</title>
        <authorList>
            <person name="Bae J.-W."/>
            <person name="Gim D.-H."/>
        </authorList>
    </citation>
    <scope>NUCLEOTIDE SEQUENCE [LARGE SCALE GENOMIC DNA]</scope>
    <source>
        <strain evidence="1 2">D25</strain>
    </source>
</reference>
<proteinExistence type="predicted"/>
<sequence>MDKEIIEIQLGSDGRTVAQLSTLACAPETLCTIIAISPQKVVGPLYWGAMLNVLIVQDRAWYLLREANRSLLQDFLPVVREQKRVFFIADKINFIKNMSLNEAADYLINVQPCLLTSYNFERLRAASVPNTGEAIRLAVPINAS</sequence>
<dbReference type="Proteomes" id="UP000825679">
    <property type="component" value="Chromosome"/>
</dbReference>
<evidence type="ECO:0000313" key="2">
    <source>
        <dbReference type="Proteomes" id="UP000825679"/>
    </source>
</evidence>
<evidence type="ECO:0000313" key="1">
    <source>
        <dbReference type="EMBL" id="QZA79110.1"/>
    </source>
</evidence>
<evidence type="ECO:0008006" key="3">
    <source>
        <dbReference type="Google" id="ProtNLM"/>
    </source>
</evidence>
<name>A0ABX8ZD75_9NEIS</name>
<dbReference type="EMBL" id="CP081150">
    <property type="protein sequence ID" value="QZA79110.1"/>
    <property type="molecule type" value="Genomic_DNA"/>
</dbReference>
<gene>
    <name evidence="1" type="ORF">K4H28_06860</name>
</gene>
<protein>
    <recommendedName>
        <fullName evidence="3">CheW-like domain-containing protein</fullName>
    </recommendedName>
</protein>
<dbReference type="RefSeq" id="WP_221007629.1">
    <property type="nucleotide sequence ID" value="NZ_CP081150.1"/>
</dbReference>
<keyword evidence="2" id="KW-1185">Reference proteome</keyword>
<accession>A0ABX8ZD75</accession>
<organism evidence="1 2">
    <name type="scientific">Deefgea tanakiae</name>
    <dbReference type="NCBI Taxonomy" id="2865840"/>
    <lineage>
        <taxon>Bacteria</taxon>
        <taxon>Pseudomonadati</taxon>
        <taxon>Pseudomonadota</taxon>
        <taxon>Betaproteobacteria</taxon>
        <taxon>Neisseriales</taxon>
        <taxon>Chitinibacteraceae</taxon>
        <taxon>Deefgea</taxon>
    </lineage>
</organism>